<dbReference type="AlphaFoldDB" id="A0A0D3K2E2"/>
<keyword evidence="5" id="KW-0472">Membrane</keyword>
<evidence type="ECO:0000256" key="6">
    <source>
        <dbReference type="RuleBase" id="RU363053"/>
    </source>
</evidence>
<keyword evidence="10" id="KW-1185">Reference proteome</keyword>
<evidence type="ECO:0000256" key="3">
    <source>
        <dbReference type="ARBA" id="ARBA00022692"/>
    </source>
</evidence>
<dbReference type="InterPro" id="IPR007248">
    <property type="entry name" value="Mpv17_PMP22"/>
</dbReference>
<dbReference type="EnsemblProtists" id="EOD29927">
    <property type="protein sequence ID" value="EOD29927"/>
    <property type="gene ID" value="EMIHUDRAFT_442616"/>
</dbReference>
<keyword evidence="7" id="KW-0175">Coiled coil</keyword>
<dbReference type="KEGG" id="ehx:EMIHUDRAFT_442616"/>
<evidence type="ECO:0000256" key="8">
    <source>
        <dbReference type="SAM" id="MobiDB-lite"/>
    </source>
</evidence>
<feature type="region of interest" description="Disordered" evidence="8">
    <location>
        <begin position="221"/>
        <end position="279"/>
    </location>
</feature>
<evidence type="ECO:0000256" key="5">
    <source>
        <dbReference type="ARBA" id="ARBA00023136"/>
    </source>
</evidence>
<comment type="subcellular location">
    <subcellularLocation>
        <location evidence="1">Membrane</location>
        <topology evidence="1">Multi-pass membrane protein</topology>
    </subcellularLocation>
</comment>
<organism evidence="9 10">
    <name type="scientific">Emiliania huxleyi (strain CCMP1516)</name>
    <dbReference type="NCBI Taxonomy" id="280463"/>
    <lineage>
        <taxon>Eukaryota</taxon>
        <taxon>Haptista</taxon>
        <taxon>Haptophyta</taxon>
        <taxon>Prymnesiophyceae</taxon>
        <taxon>Isochrysidales</taxon>
        <taxon>Noelaerhabdaceae</taxon>
        <taxon>Emiliania</taxon>
    </lineage>
</organism>
<feature type="coiled-coil region" evidence="7">
    <location>
        <begin position="185"/>
        <end position="214"/>
    </location>
</feature>
<dbReference type="Proteomes" id="UP000013827">
    <property type="component" value="Unassembled WGS sequence"/>
</dbReference>
<evidence type="ECO:0000256" key="2">
    <source>
        <dbReference type="ARBA" id="ARBA00006824"/>
    </source>
</evidence>
<dbReference type="PANTHER" id="PTHR11266">
    <property type="entry name" value="PEROXISOMAL MEMBRANE PROTEIN 2, PXMP2 MPV17"/>
    <property type="match status" value="1"/>
</dbReference>
<evidence type="ECO:0000313" key="10">
    <source>
        <dbReference type="Proteomes" id="UP000013827"/>
    </source>
</evidence>
<dbReference type="RefSeq" id="XP_005782356.1">
    <property type="nucleotide sequence ID" value="XM_005782299.1"/>
</dbReference>
<dbReference type="GO" id="GO:0005737">
    <property type="term" value="C:cytoplasm"/>
    <property type="evidence" value="ECO:0007669"/>
    <property type="project" value="TreeGrafter"/>
</dbReference>
<accession>A0A0D3K2E2</accession>
<keyword evidence="3" id="KW-0812">Transmembrane</keyword>
<dbReference type="PANTHER" id="PTHR11266:SF80">
    <property type="entry name" value="PEROXISOMAL MEMBRANE PROTEIN 2"/>
    <property type="match status" value="1"/>
</dbReference>
<keyword evidence="4" id="KW-1133">Transmembrane helix</keyword>
<comment type="similarity">
    <text evidence="2 6">Belongs to the peroxisomal membrane protein PXMP2/4 family.</text>
</comment>
<evidence type="ECO:0000313" key="9">
    <source>
        <dbReference type="EnsemblProtists" id="EOD29927"/>
    </source>
</evidence>
<evidence type="ECO:0000256" key="4">
    <source>
        <dbReference type="ARBA" id="ARBA00022989"/>
    </source>
</evidence>
<name>A0A0D3K2E2_EMIH1</name>
<proteinExistence type="inferred from homology"/>
<feature type="compositionally biased region" description="Pro residues" evidence="8">
    <location>
        <begin position="261"/>
        <end position="271"/>
    </location>
</feature>
<evidence type="ECO:0000256" key="1">
    <source>
        <dbReference type="ARBA" id="ARBA00004141"/>
    </source>
</evidence>
<dbReference type="Pfam" id="PF04117">
    <property type="entry name" value="Mpv17_PMP22"/>
    <property type="match status" value="1"/>
</dbReference>
<reference evidence="9" key="2">
    <citation type="submission" date="2024-10" db="UniProtKB">
        <authorList>
            <consortium name="EnsemblProtists"/>
        </authorList>
    </citation>
    <scope>IDENTIFICATION</scope>
</reference>
<dbReference type="PaxDb" id="2903-EOD29927"/>
<dbReference type="GO" id="GO:0016020">
    <property type="term" value="C:membrane"/>
    <property type="evidence" value="ECO:0007669"/>
    <property type="project" value="UniProtKB-SubCell"/>
</dbReference>
<dbReference type="GeneID" id="17275200"/>
<evidence type="ECO:0000256" key="7">
    <source>
        <dbReference type="SAM" id="Coils"/>
    </source>
</evidence>
<dbReference type="HOGENOM" id="CLU_999056_0_0_1"/>
<protein>
    <submittedName>
        <fullName evidence="9">Uncharacterized protein</fullName>
    </submittedName>
</protein>
<sequence>MTFFGFAFAGPILNGWYPLLHKVTAAFRRNYQPVSVIPLPQWLESRLPGWVPSPPAWATIVQVEHLASPSDRAREVAVKVLFDNLFFQAPFLTCYFVVTGFLEGLSPAAVYHKTQTNFHAAWAYGVLLWAPLQTANFWFVPVGLQPLAVNIVNVFWKGFLSLLNHRRDYGGDSAKAAPAEHAVRQREAQQRLQVEELELELASQRKVILRLTHELELCESQSSFQGRQPPRIRAAGAAPAPPPELAASGEGADEYQHEKPPPAPPPPPPPLACASSGAS</sequence>
<feature type="compositionally biased region" description="Low complexity" evidence="8">
    <location>
        <begin position="229"/>
        <end position="238"/>
    </location>
</feature>
<dbReference type="OMA" id="THELELC"/>
<reference evidence="10" key="1">
    <citation type="journal article" date="2013" name="Nature">
        <title>Pan genome of the phytoplankton Emiliania underpins its global distribution.</title>
        <authorList>
            <person name="Read B.A."/>
            <person name="Kegel J."/>
            <person name="Klute M.J."/>
            <person name="Kuo A."/>
            <person name="Lefebvre S.C."/>
            <person name="Maumus F."/>
            <person name="Mayer C."/>
            <person name="Miller J."/>
            <person name="Monier A."/>
            <person name="Salamov A."/>
            <person name="Young J."/>
            <person name="Aguilar M."/>
            <person name="Claverie J.M."/>
            <person name="Frickenhaus S."/>
            <person name="Gonzalez K."/>
            <person name="Herman E.K."/>
            <person name="Lin Y.C."/>
            <person name="Napier J."/>
            <person name="Ogata H."/>
            <person name="Sarno A.F."/>
            <person name="Shmutz J."/>
            <person name="Schroeder D."/>
            <person name="de Vargas C."/>
            <person name="Verret F."/>
            <person name="von Dassow P."/>
            <person name="Valentin K."/>
            <person name="Van de Peer Y."/>
            <person name="Wheeler G."/>
            <person name="Dacks J.B."/>
            <person name="Delwiche C.F."/>
            <person name="Dyhrman S.T."/>
            <person name="Glockner G."/>
            <person name="John U."/>
            <person name="Richards T."/>
            <person name="Worden A.Z."/>
            <person name="Zhang X."/>
            <person name="Grigoriev I.V."/>
            <person name="Allen A.E."/>
            <person name="Bidle K."/>
            <person name="Borodovsky M."/>
            <person name="Bowler C."/>
            <person name="Brownlee C."/>
            <person name="Cock J.M."/>
            <person name="Elias M."/>
            <person name="Gladyshev V.N."/>
            <person name="Groth M."/>
            <person name="Guda C."/>
            <person name="Hadaegh A."/>
            <person name="Iglesias-Rodriguez M.D."/>
            <person name="Jenkins J."/>
            <person name="Jones B.M."/>
            <person name="Lawson T."/>
            <person name="Leese F."/>
            <person name="Lindquist E."/>
            <person name="Lobanov A."/>
            <person name="Lomsadze A."/>
            <person name="Malik S.B."/>
            <person name="Marsh M.E."/>
            <person name="Mackinder L."/>
            <person name="Mock T."/>
            <person name="Mueller-Roeber B."/>
            <person name="Pagarete A."/>
            <person name="Parker M."/>
            <person name="Probert I."/>
            <person name="Quesneville H."/>
            <person name="Raines C."/>
            <person name="Rensing S.A."/>
            <person name="Riano-Pachon D.M."/>
            <person name="Richier S."/>
            <person name="Rokitta S."/>
            <person name="Shiraiwa Y."/>
            <person name="Soanes D.M."/>
            <person name="van der Giezen M."/>
            <person name="Wahlund T.M."/>
            <person name="Williams B."/>
            <person name="Wilson W."/>
            <person name="Wolfe G."/>
            <person name="Wurch L.L."/>
        </authorList>
    </citation>
    <scope>NUCLEOTIDE SEQUENCE</scope>
</reference>